<sequence length="239" mass="26937" precursor="true">MLARSLTVLLCLAGIQTFCQATDPAFDADKKSKIDAVRLTETNTLQFGPFSMQGKDLSVRVKSPGQKIITLKQNARLVCGQTRISADRIDVSYKDPQDLQMTLQGNIEIENERDQLRMFARTASLFNNAYGRGVMLLSRDRGHVTLLRTSKQKTTQIEASRIQLLFPDQHTLQIYPIDKVSIKVRPARSTDLVEIQSSTQSEFDFFDGISITDVQIKSKKSTKKIRQTGAEVEKLQLLK</sequence>
<feature type="signal peptide" evidence="1">
    <location>
        <begin position="1"/>
        <end position="21"/>
    </location>
</feature>
<keyword evidence="3" id="KW-1185">Reference proteome</keyword>
<evidence type="ECO:0000313" key="3">
    <source>
        <dbReference type="Proteomes" id="UP000318313"/>
    </source>
</evidence>
<dbReference type="AlphaFoldDB" id="A0A518I758"/>
<proteinExistence type="predicted"/>
<keyword evidence="1" id="KW-0732">Signal</keyword>
<dbReference type="EMBL" id="CP037452">
    <property type="protein sequence ID" value="QDV48932.1"/>
    <property type="molecule type" value="Genomic_DNA"/>
</dbReference>
<organism evidence="2 3">
    <name type="scientific">Gimesia fumaroli</name>
    <dbReference type="NCBI Taxonomy" id="2527976"/>
    <lineage>
        <taxon>Bacteria</taxon>
        <taxon>Pseudomonadati</taxon>
        <taxon>Planctomycetota</taxon>
        <taxon>Planctomycetia</taxon>
        <taxon>Planctomycetales</taxon>
        <taxon>Planctomycetaceae</taxon>
        <taxon>Gimesia</taxon>
    </lineage>
</organism>
<dbReference type="KEGG" id="gfm:Enr17x_09470"/>
<evidence type="ECO:0008006" key="4">
    <source>
        <dbReference type="Google" id="ProtNLM"/>
    </source>
</evidence>
<reference evidence="2 3" key="1">
    <citation type="submission" date="2019-03" db="EMBL/GenBank/DDBJ databases">
        <title>Deep-cultivation of Planctomycetes and their phenomic and genomic characterization uncovers novel biology.</title>
        <authorList>
            <person name="Wiegand S."/>
            <person name="Jogler M."/>
            <person name="Boedeker C."/>
            <person name="Pinto D."/>
            <person name="Vollmers J."/>
            <person name="Rivas-Marin E."/>
            <person name="Kohn T."/>
            <person name="Peeters S.H."/>
            <person name="Heuer A."/>
            <person name="Rast P."/>
            <person name="Oberbeckmann S."/>
            <person name="Bunk B."/>
            <person name="Jeske O."/>
            <person name="Meyerdierks A."/>
            <person name="Storesund J.E."/>
            <person name="Kallscheuer N."/>
            <person name="Luecker S."/>
            <person name="Lage O.M."/>
            <person name="Pohl T."/>
            <person name="Merkel B.J."/>
            <person name="Hornburger P."/>
            <person name="Mueller R.-W."/>
            <person name="Bruemmer F."/>
            <person name="Labrenz M."/>
            <person name="Spormann A.M."/>
            <person name="Op den Camp H."/>
            <person name="Overmann J."/>
            <person name="Amann R."/>
            <person name="Jetten M.S.M."/>
            <person name="Mascher T."/>
            <person name="Medema M.H."/>
            <person name="Devos D.P."/>
            <person name="Kaster A.-K."/>
            <person name="Ovreas L."/>
            <person name="Rohde M."/>
            <person name="Galperin M.Y."/>
            <person name="Jogler C."/>
        </authorList>
    </citation>
    <scope>NUCLEOTIDE SEQUENCE [LARGE SCALE GENOMIC DNA]</scope>
    <source>
        <strain evidence="2 3">Enr17</strain>
    </source>
</reference>
<evidence type="ECO:0000256" key="1">
    <source>
        <dbReference type="SAM" id="SignalP"/>
    </source>
</evidence>
<gene>
    <name evidence="2" type="ORF">Enr17x_09470</name>
</gene>
<dbReference type="Proteomes" id="UP000318313">
    <property type="component" value="Chromosome"/>
</dbReference>
<dbReference type="RefSeq" id="WP_145306289.1">
    <property type="nucleotide sequence ID" value="NZ_CP037452.1"/>
</dbReference>
<accession>A0A518I758</accession>
<dbReference type="OrthoDB" id="262469at2"/>
<protein>
    <recommendedName>
        <fullName evidence="4">OstA-like protein</fullName>
    </recommendedName>
</protein>
<evidence type="ECO:0000313" key="2">
    <source>
        <dbReference type="EMBL" id="QDV48932.1"/>
    </source>
</evidence>
<name>A0A518I758_9PLAN</name>
<feature type="chain" id="PRO_5021965804" description="OstA-like protein" evidence="1">
    <location>
        <begin position="22"/>
        <end position="239"/>
    </location>
</feature>